<organism evidence="2 3">
    <name type="scientific">Natronoarchaeum philippinense</name>
    <dbReference type="NCBI Taxonomy" id="558529"/>
    <lineage>
        <taxon>Archaea</taxon>
        <taxon>Methanobacteriati</taxon>
        <taxon>Methanobacteriota</taxon>
        <taxon>Stenosarchaea group</taxon>
        <taxon>Halobacteria</taxon>
        <taxon>Halobacteriales</taxon>
        <taxon>Natronoarchaeaceae</taxon>
    </lineage>
</organism>
<feature type="domain" description="Cupin type-2" evidence="1">
    <location>
        <begin position="33"/>
        <end position="102"/>
    </location>
</feature>
<dbReference type="InterPro" id="IPR013096">
    <property type="entry name" value="Cupin_2"/>
</dbReference>
<protein>
    <submittedName>
        <fullName evidence="2">Cupin domain protein</fullName>
    </submittedName>
</protein>
<accession>A0A285NAY1</accession>
<dbReference type="PANTHER" id="PTHR40112">
    <property type="entry name" value="H2HPP ISOMERASE"/>
    <property type="match status" value="1"/>
</dbReference>
<proteinExistence type="predicted"/>
<dbReference type="CDD" id="cd02238">
    <property type="entry name" value="cupin_KdgF"/>
    <property type="match status" value="1"/>
</dbReference>
<name>A0A285NAY1_NATPI</name>
<dbReference type="PANTHER" id="PTHR40112:SF1">
    <property type="entry name" value="H2HPP ISOMERASE"/>
    <property type="match status" value="1"/>
</dbReference>
<dbReference type="Pfam" id="PF07883">
    <property type="entry name" value="Cupin_2"/>
    <property type="match status" value="1"/>
</dbReference>
<dbReference type="RefSeq" id="WP_097008161.1">
    <property type="nucleotide sequence ID" value="NZ_OBEJ01000001.1"/>
</dbReference>
<keyword evidence="3" id="KW-1185">Reference proteome</keyword>
<dbReference type="SUPFAM" id="SSF51182">
    <property type="entry name" value="RmlC-like cupins"/>
    <property type="match status" value="1"/>
</dbReference>
<reference evidence="2 3" key="1">
    <citation type="submission" date="2017-09" db="EMBL/GenBank/DDBJ databases">
        <authorList>
            <person name="Ehlers B."/>
            <person name="Leendertz F.H."/>
        </authorList>
    </citation>
    <scope>NUCLEOTIDE SEQUENCE [LARGE SCALE GENOMIC DNA]</scope>
    <source>
        <strain evidence="2 3">DSM 27208</strain>
    </source>
</reference>
<dbReference type="Proteomes" id="UP000219453">
    <property type="component" value="Unassembled WGS sequence"/>
</dbReference>
<dbReference type="EMBL" id="OBEJ01000001">
    <property type="protein sequence ID" value="SNZ06625.1"/>
    <property type="molecule type" value="Genomic_DNA"/>
</dbReference>
<evidence type="ECO:0000259" key="1">
    <source>
        <dbReference type="Pfam" id="PF07883"/>
    </source>
</evidence>
<dbReference type="InterPro" id="IPR014710">
    <property type="entry name" value="RmlC-like_jellyroll"/>
</dbReference>
<dbReference type="InterPro" id="IPR052535">
    <property type="entry name" value="Bacilysin_H2HPP_isomerase"/>
</dbReference>
<dbReference type="AlphaFoldDB" id="A0A285NAY1"/>
<dbReference type="InterPro" id="IPR011051">
    <property type="entry name" value="RmlC_Cupin_sf"/>
</dbReference>
<evidence type="ECO:0000313" key="2">
    <source>
        <dbReference type="EMBL" id="SNZ06625.1"/>
    </source>
</evidence>
<gene>
    <name evidence="2" type="ORF">SAMN06269185_1233</name>
</gene>
<dbReference type="OrthoDB" id="114121at2157"/>
<dbReference type="Gene3D" id="2.60.120.10">
    <property type="entry name" value="Jelly Rolls"/>
    <property type="match status" value="1"/>
</dbReference>
<sequence length="113" mass="11911">MDVVSPSDEASTEAVEGVHLSLLAGGDRMNLQRFEIEPGAVVPEHSHPHEQTGLVVEGTLTFVLADGTERPVGPGETYALAGGEAHAAENRGDDPVVGVDVFSPPRTDPDWQD</sequence>
<evidence type="ECO:0000313" key="3">
    <source>
        <dbReference type="Proteomes" id="UP000219453"/>
    </source>
</evidence>